<feature type="transmembrane region" description="Helical" evidence="1">
    <location>
        <begin position="6"/>
        <end position="26"/>
    </location>
</feature>
<comment type="caution">
    <text evidence="2">The sequence shown here is derived from an EMBL/GenBank/DDBJ whole genome shotgun (WGS) entry which is preliminary data.</text>
</comment>
<keyword evidence="1" id="KW-1133">Transmembrane helix</keyword>
<name>A0AAV1I4Z3_9CHLO</name>
<evidence type="ECO:0000313" key="2">
    <source>
        <dbReference type="EMBL" id="CAK0774451.1"/>
    </source>
</evidence>
<keyword evidence="1" id="KW-0472">Membrane</keyword>
<proteinExistence type="predicted"/>
<dbReference type="AlphaFoldDB" id="A0AAV1I4Z3"/>
<sequence>MAVELYGFNVTAAIVSVVLYILLAYISTQNFKEKGQELRWKKSQAAQQLVRDLQADEEAKHALWMVDAGTRMYPVHISGVQDAWTQLDWELVREALTVNETENMSIPTAWICNCFDSLLIHFGEIQNAVDTGYVLFDDILPPLYYYVNRLYHGAERMGTITAYANATGAFDAKALMDRIKDPEGEAPAIMRRIQQRQAARANN</sequence>
<keyword evidence="3" id="KW-1185">Reference proteome</keyword>
<reference evidence="2 3" key="1">
    <citation type="submission" date="2023-10" db="EMBL/GenBank/DDBJ databases">
        <authorList>
            <person name="Maclean D."/>
            <person name="Macfadyen A."/>
        </authorList>
    </citation>
    <scope>NUCLEOTIDE SEQUENCE [LARGE SCALE GENOMIC DNA]</scope>
</reference>
<evidence type="ECO:0000313" key="3">
    <source>
        <dbReference type="Proteomes" id="UP001314263"/>
    </source>
</evidence>
<dbReference type="EMBL" id="CAUYUE010000005">
    <property type="protein sequence ID" value="CAK0774451.1"/>
    <property type="molecule type" value="Genomic_DNA"/>
</dbReference>
<evidence type="ECO:0000256" key="1">
    <source>
        <dbReference type="SAM" id="Phobius"/>
    </source>
</evidence>
<gene>
    <name evidence="2" type="ORF">CVIRNUC_004169</name>
</gene>
<accession>A0AAV1I4Z3</accession>
<organism evidence="2 3">
    <name type="scientific">Coccomyxa viridis</name>
    <dbReference type="NCBI Taxonomy" id="1274662"/>
    <lineage>
        <taxon>Eukaryota</taxon>
        <taxon>Viridiplantae</taxon>
        <taxon>Chlorophyta</taxon>
        <taxon>core chlorophytes</taxon>
        <taxon>Trebouxiophyceae</taxon>
        <taxon>Trebouxiophyceae incertae sedis</taxon>
        <taxon>Coccomyxaceae</taxon>
        <taxon>Coccomyxa</taxon>
    </lineage>
</organism>
<keyword evidence="1" id="KW-0812">Transmembrane</keyword>
<dbReference type="Proteomes" id="UP001314263">
    <property type="component" value="Unassembled WGS sequence"/>
</dbReference>
<protein>
    <submittedName>
        <fullName evidence="2">Uncharacterized protein</fullName>
    </submittedName>
</protein>